<protein>
    <submittedName>
        <fullName evidence="2">Uncharacterized protein</fullName>
    </submittedName>
</protein>
<reference evidence="2 3" key="1">
    <citation type="journal article" date="2020" name="Antonie Van Leeuwenhoek">
        <title>Rhodopirellula heiligendammensis sp. nov., Rhodopirellula pilleata sp. nov., and Rhodopirellula solitaria sp. nov. isolated from natural or artificial marine surfaces in Northern Germany and California, USA, and emended description of the genus Rhodopirellula.</title>
        <authorList>
            <person name="Kallscheuer N."/>
            <person name="Wiegand S."/>
            <person name="Jogler M."/>
            <person name="Boedeker C."/>
            <person name="Peeters S.H."/>
            <person name="Rast P."/>
            <person name="Heuer A."/>
            <person name="Jetten M.S.M."/>
            <person name="Rohde M."/>
            <person name="Jogler C."/>
        </authorList>
    </citation>
    <scope>NUCLEOTIDE SEQUENCE [LARGE SCALE GENOMIC DNA]</scope>
    <source>
        <strain evidence="2 3">Poly21</strain>
    </source>
</reference>
<comment type="caution">
    <text evidence="2">The sequence shown here is derived from an EMBL/GenBank/DDBJ whole genome shotgun (WGS) entry which is preliminary data.</text>
</comment>
<feature type="transmembrane region" description="Helical" evidence="1">
    <location>
        <begin position="36"/>
        <end position="54"/>
    </location>
</feature>
<evidence type="ECO:0000256" key="1">
    <source>
        <dbReference type="SAM" id="Phobius"/>
    </source>
</evidence>
<accession>A0A5C6C685</accession>
<organism evidence="2 3">
    <name type="scientific">Allorhodopirellula heiligendammensis</name>
    <dbReference type="NCBI Taxonomy" id="2714739"/>
    <lineage>
        <taxon>Bacteria</taxon>
        <taxon>Pseudomonadati</taxon>
        <taxon>Planctomycetota</taxon>
        <taxon>Planctomycetia</taxon>
        <taxon>Pirellulales</taxon>
        <taxon>Pirellulaceae</taxon>
        <taxon>Allorhodopirellula</taxon>
    </lineage>
</organism>
<keyword evidence="3" id="KW-1185">Reference proteome</keyword>
<keyword evidence="1" id="KW-0472">Membrane</keyword>
<keyword evidence="1" id="KW-1133">Transmembrane helix</keyword>
<name>A0A5C6C685_9BACT</name>
<evidence type="ECO:0000313" key="2">
    <source>
        <dbReference type="EMBL" id="TWU19547.1"/>
    </source>
</evidence>
<sequence length="82" mass="8962">MKPLTRLRAAVRITNAAYFDLREWLLAFQSQNAAEWGAMVLAAIMVVSIAFLSASLAAGMLIGAAMLAYLLMFIDVLVSLRK</sequence>
<keyword evidence="1" id="KW-0812">Transmembrane</keyword>
<proteinExistence type="predicted"/>
<dbReference type="Proteomes" id="UP000319908">
    <property type="component" value="Unassembled WGS sequence"/>
</dbReference>
<dbReference type="EMBL" id="SJPU01000001">
    <property type="protein sequence ID" value="TWU19547.1"/>
    <property type="molecule type" value="Genomic_DNA"/>
</dbReference>
<gene>
    <name evidence="2" type="ORF">Poly21_17210</name>
</gene>
<evidence type="ECO:0000313" key="3">
    <source>
        <dbReference type="Proteomes" id="UP000319908"/>
    </source>
</evidence>
<dbReference type="AlphaFoldDB" id="A0A5C6C685"/>
<feature type="transmembrane region" description="Helical" evidence="1">
    <location>
        <begin position="60"/>
        <end position="80"/>
    </location>
</feature>